<organism evidence="1 2">
    <name type="scientific">Araneus ventricosus</name>
    <name type="common">Orbweaver spider</name>
    <name type="synonym">Epeira ventricosa</name>
    <dbReference type="NCBI Taxonomy" id="182803"/>
    <lineage>
        <taxon>Eukaryota</taxon>
        <taxon>Metazoa</taxon>
        <taxon>Ecdysozoa</taxon>
        <taxon>Arthropoda</taxon>
        <taxon>Chelicerata</taxon>
        <taxon>Arachnida</taxon>
        <taxon>Araneae</taxon>
        <taxon>Araneomorphae</taxon>
        <taxon>Entelegynae</taxon>
        <taxon>Araneoidea</taxon>
        <taxon>Araneidae</taxon>
        <taxon>Araneus</taxon>
    </lineage>
</organism>
<protein>
    <submittedName>
        <fullName evidence="1">Uncharacterized protein</fullName>
    </submittedName>
</protein>
<evidence type="ECO:0000313" key="2">
    <source>
        <dbReference type="Proteomes" id="UP000499080"/>
    </source>
</evidence>
<reference evidence="1 2" key="1">
    <citation type="journal article" date="2019" name="Sci. Rep.">
        <title>Orb-weaving spider Araneus ventricosus genome elucidates the spidroin gene catalogue.</title>
        <authorList>
            <person name="Kono N."/>
            <person name="Nakamura H."/>
            <person name="Ohtoshi R."/>
            <person name="Moran D.A.P."/>
            <person name="Shinohara A."/>
            <person name="Yoshida Y."/>
            <person name="Fujiwara M."/>
            <person name="Mori M."/>
            <person name="Tomita M."/>
            <person name="Arakawa K."/>
        </authorList>
    </citation>
    <scope>NUCLEOTIDE SEQUENCE [LARGE SCALE GENOMIC DNA]</scope>
</reference>
<name>A0A4Y2H8B9_ARAVE</name>
<proteinExistence type="predicted"/>
<dbReference type="AlphaFoldDB" id="A0A4Y2H8B9"/>
<comment type="caution">
    <text evidence="1">The sequence shown here is derived from an EMBL/GenBank/DDBJ whole genome shotgun (WGS) entry which is preliminary data.</text>
</comment>
<sequence>MESSGETRNLRTELNFIVRFMVRRMRKGSQHPWMQSLRRHLKHHLPCLTAEVRFSSIFPSLQLKERKKLLFFIESPEDDNLLSCLFALIKEEEKQIMRENALKLLYITLEWPHRSRFVEISEKMWNCIDERSFRTLLDHFFVKKGAVFRYEKKGGWILVG</sequence>
<dbReference type="EMBL" id="BGPR01001749">
    <property type="protein sequence ID" value="GBM60988.1"/>
    <property type="molecule type" value="Genomic_DNA"/>
</dbReference>
<gene>
    <name evidence="1" type="ORF">AVEN_264333_1</name>
</gene>
<dbReference type="Proteomes" id="UP000499080">
    <property type="component" value="Unassembled WGS sequence"/>
</dbReference>
<dbReference type="OrthoDB" id="6443573at2759"/>
<accession>A0A4Y2H8B9</accession>
<keyword evidence="2" id="KW-1185">Reference proteome</keyword>
<evidence type="ECO:0000313" key="1">
    <source>
        <dbReference type="EMBL" id="GBM60988.1"/>
    </source>
</evidence>